<proteinExistence type="inferred from homology"/>
<dbReference type="PANTHER" id="PTHR20863">
    <property type="entry name" value="ACYL CARRIER PROTEIN"/>
    <property type="match status" value="1"/>
</dbReference>
<dbReference type="EMBL" id="LJIJ01000011">
    <property type="protein sequence ID" value="ODN06089.1"/>
    <property type="molecule type" value="Genomic_DNA"/>
</dbReference>
<dbReference type="OrthoDB" id="448946at2759"/>
<evidence type="ECO:0000256" key="9">
    <source>
        <dbReference type="ARBA" id="ARBA00022946"/>
    </source>
</evidence>
<keyword evidence="8" id="KW-0276">Fatty acid metabolism</keyword>
<dbReference type="STRING" id="48709.A0A1D2NLK4"/>
<dbReference type="SUPFAM" id="SSF47336">
    <property type="entry name" value="ACP-like"/>
    <property type="match status" value="1"/>
</dbReference>
<dbReference type="GO" id="GO:0031966">
    <property type="term" value="C:mitochondrial membrane"/>
    <property type="evidence" value="ECO:0007669"/>
    <property type="project" value="UniProtKB-ARBA"/>
</dbReference>
<organism evidence="16 17">
    <name type="scientific">Orchesella cincta</name>
    <name type="common">Springtail</name>
    <name type="synonym">Podura cincta</name>
    <dbReference type="NCBI Taxonomy" id="48709"/>
    <lineage>
        <taxon>Eukaryota</taxon>
        <taxon>Metazoa</taxon>
        <taxon>Ecdysozoa</taxon>
        <taxon>Arthropoda</taxon>
        <taxon>Hexapoda</taxon>
        <taxon>Collembola</taxon>
        <taxon>Entomobryomorpha</taxon>
        <taxon>Entomobryoidea</taxon>
        <taxon>Orchesellidae</taxon>
        <taxon>Orchesellinae</taxon>
        <taxon>Orchesella</taxon>
    </lineage>
</organism>
<evidence type="ECO:0000256" key="6">
    <source>
        <dbReference type="ARBA" id="ARBA00022553"/>
    </source>
</evidence>
<evidence type="ECO:0000259" key="15">
    <source>
        <dbReference type="PROSITE" id="PS50075"/>
    </source>
</evidence>
<dbReference type="NCBIfam" id="NF002148">
    <property type="entry name" value="PRK00982.1-2"/>
    <property type="match status" value="1"/>
</dbReference>
<protein>
    <recommendedName>
        <fullName evidence="14">Acyl carrier protein</fullName>
    </recommendedName>
</protein>
<keyword evidence="3" id="KW-0813">Transport</keyword>
<evidence type="ECO:0000256" key="1">
    <source>
        <dbReference type="ARBA" id="ARBA00004173"/>
    </source>
</evidence>
<keyword evidence="10" id="KW-0249">Electron transport</keyword>
<dbReference type="HAMAP" id="MF_01217">
    <property type="entry name" value="Acyl_carrier"/>
    <property type="match status" value="1"/>
</dbReference>
<evidence type="ECO:0000256" key="12">
    <source>
        <dbReference type="ARBA" id="ARBA00023128"/>
    </source>
</evidence>
<keyword evidence="9" id="KW-0809">Transit peptide</keyword>
<evidence type="ECO:0000313" key="16">
    <source>
        <dbReference type="EMBL" id="ODN06089.1"/>
    </source>
</evidence>
<dbReference type="Proteomes" id="UP000094527">
    <property type="component" value="Unassembled WGS sequence"/>
</dbReference>
<comment type="subcellular location">
    <subcellularLocation>
        <location evidence="1">Mitochondrion</location>
    </subcellularLocation>
</comment>
<dbReference type="InterPro" id="IPR036736">
    <property type="entry name" value="ACP-like_sf"/>
</dbReference>
<evidence type="ECO:0000256" key="8">
    <source>
        <dbReference type="ARBA" id="ARBA00022832"/>
    </source>
</evidence>
<keyword evidence="6" id="KW-0597">Phosphoprotein</keyword>
<evidence type="ECO:0000256" key="4">
    <source>
        <dbReference type="ARBA" id="ARBA00022450"/>
    </source>
</evidence>
<dbReference type="InterPro" id="IPR003231">
    <property type="entry name" value="ACP"/>
</dbReference>
<evidence type="ECO:0000313" key="17">
    <source>
        <dbReference type="Proteomes" id="UP000094527"/>
    </source>
</evidence>
<evidence type="ECO:0000256" key="5">
    <source>
        <dbReference type="ARBA" id="ARBA00022516"/>
    </source>
</evidence>
<dbReference type="FunFam" id="1.10.1200.10:FF:000008">
    <property type="entry name" value="Acyl carrier protein"/>
    <property type="match status" value="1"/>
</dbReference>
<keyword evidence="5 14" id="KW-0444">Lipid biosynthesis</keyword>
<comment type="similarity">
    <text evidence="2">Belongs to the acyl carrier protein (ACP) family.</text>
</comment>
<dbReference type="GO" id="GO:0045271">
    <property type="term" value="C:respiratory chain complex I"/>
    <property type="evidence" value="ECO:0007669"/>
    <property type="project" value="UniProtKB-ARBA"/>
</dbReference>
<feature type="domain" description="Carrier" evidence="15">
    <location>
        <begin position="303"/>
        <end position="378"/>
    </location>
</feature>
<keyword evidence="7" id="KW-0679">Respiratory chain</keyword>
<sequence>MFTNYQDHDGTWIPMPTHLEQFDKEVEPPNGDGIDIVVDNVWWMFSTTYARCYTYFYPNEDIILLFFQRFRDDILMNFASRWRGAGDLVDHFSLIFGPINSYESYENIRLCSGASFEYEGLSGRELIRPVTVTVDNQPVRNFRALTKEEVGSSERVDSRDTRENLKSAPQLCWIFRMATSVLRMIVRQSAQTIPLVRQTQKLPGKSLLMCRQLASCRNISTSMVQNVQQSIVMPSSVLCQRLQVRNYSAESKKVSVEEIRTRVLKVCAAFDKITAEKGLGSGGLLGGRGFVRNYSAAEPLTLGFIRDRVLLVLKLYDKVDPGKLTVDSHFMNDLGLDSLDHVEVIMAIEDEFGFEIPDGDAEKLLKPADIVQYIADKKDVFD</sequence>
<accession>A0A1D2NLK4</accession>
<comment type="function">
    <text evidence="14">Carrier of the growing fatty acid chain in fatty acid biosynthesis.</text>
</comment>
<dbReference type="GO" id="GO:0000036">
    <property type="term" value="F:acyl carrier activity"/>
    <property type="evidence" value="ECO:0007669"/>
    <property type="project" value="TreeGrafter"/>
</dbReference>
<dbReference type="GO" id="GO:0000035">
    <property type="term" value="F:acyl binding"/>
    <property type="evidence" value="ECO:0007669"/>
    <property type="project" value="TreeGrafter"/>
</dbReference>
<keyword evidence="4 14" id="KW-0596">Phosphopantetheine</keyword>
<evidence type="ECO:0000256" key="14">
    <source>
        <dbReference type="RuleBase" id="RU000722"/>
    </source>
</evidence>
<keyword evidence="13 14" id="KW-0275">Fatty acid biosynthesis</keyword>
<evidence type="ECO:0000256" key="11">
    <source>
        <dbReference type="ARBA" id="ARBA00023098"/>
    </source>
</evidence>
<dbReference type="Pfam" id="PF00550">
    <property type="entry name" value="PP-binding"/>
    <property type="match status" value="1"/>
</dbReference>
<evidence type="ECO:0000256" key="2">
    <source>
        <dbReference type="ARBA" id="ARBA00010930"/>
    </source>
</evidence>
<evidence type="ECO:0000256" key="7">
    <source>
        <dbReference type="ARBA" id="ARBA00022660"/>
    </source>
</evidence>
<dbReference type="PROSITE" id="PS50075">
    <property type="entry name" value="CARRIER"/>
    <property type="match status" value="1"/>
</dbReference>
<comment type="caution">
    <text evidence="16">The sequence shown here is derived from an EMBL/GenBank/DDBJ whole genome shotgun (WGS) entry which is preliminary data.</text>
</comment>
<dbReference type="InterPro" id="IPR009081">
    <property type="entry name" value="PP-bd_ACP"/>
</dbReference>
<evidence type="ECO:0000256" key="3">
    <source>
        <dbReference type="ARBA" id="ARBA00022448"/>
    </source>
</evidence>
<reference evidence="16 17" key="1">
    <citation type="journal article" date="2016" name="Genome Biol. Evol.">
        <title>Gene Family Evolution Reflects Adaptation to Soil Environmental Stressors in the Genome of the Collembolan Orchesella cincta.</title>
        <authorList>
            <person name="Faddeeva-Vakhrusheva A."/>
            <person name="Derks M.F."/>
            <person name="Anvar S.Y."/>
            <person name="Agamennone V."/>
            <person name="Suring W."/>
            <person name="Smit S."/>
            <person name="van Straalen N.M."/>
            <person name="Roelofs D."/>
        </authorList>
    </citation>
    <scope>NUCLEOTIDE SEQUENCE [LARGE SCALE GENOMIC DNA]</scope>
    <source>
        <tissue evidence="16">Mixed pool</tissue>
    </source>
</reference>
<keyword evidence="17" id="KW-1185">Reference proteome</keyword>
<dbReference type="PANTHER" id="PTHR20863:SF28">
    <property type="entry name" value="ACYL CARRIER PROTEIN, MITOCHONDRIAL"/>
    <property type="match status" value="1"/>
</dbReference>
<dbReference type="Gene3D" id="1.10.1200.10">
    <property type="entry name" value="ACP-like"/>
    <property type="match status" value="1"/>
</dbReference>
<keyword evidence="12" id="KW-0496">Mitochondrion</keyword>
<gene>
    <name evidence="16" type="ORF">Ocin01_00616</name>
</gene>
<dbReference type="AlphaFoldDB" id="A0A1D2NLK4"/>
<evidence type="ECO:0000256" key="10">
    <source>
        <dbReference type="ARBA" id="ARBA00022982"/>
    </source>
</evidence>
<evidence type="ECO:0000256" key="13">
    <source>
        <dbReference type="ARBA" id="ARBA00023160"/>
    </source>
</evidence>
<keyword evidence="11" id="KW-0443">Lipid metabolism</keyword>
<name>A0A1D2NLK4_ORCCI</name>